<protein>
    <recommendedName>
        <fullName evidence="1">UvrD-like helicase C-terminal domain-containing protein</fullName>
    </recommendedName>
</protein>
<evidence type="ECO:0000259" key="1">
    <source>
        <dbReference type="Pfam" id="PF13538"/>
    </source>
</evidence>
<name>A0A1Z4LSH3_9CYAN</name>
<dbReference type="Pfam" id="PF13538">
    <property type="entry name" value="UvrD_C_2"/>
    <property type="match status" value="1"/>
</dbReference>
<dbReference type="SUPFAM" id="SSF52540">
    <property type="entry name" value="P-loop containing nucleoside triphosphate hydrolases"/>
    <property type="match status" value="1"/>
</dbReference>
<dbReference type="Proteomes" id="UP000218418">
    <property type="component" value="Chromosome"/>
</dbReference>
<dbReference type="InterPro" id="IPR027785">
    <property type="entry name" value="UvrD-like_helicase_C"/>
</dbReference>
<keyword evidence="3" id="KW-1185">Reference proteome</keyword>
<accession>A0A1Z4LSH3</accession>
<organism evidence="2 3">
    <name type="scientific">Calothrix parasitica NIES-267</name>
    <dbReference type="NCBI Taxonomy" id="1973488"/>
    <lineage>
        <taxon>Bacteria</taxon>
        <taxon>Bacillati</taxon>
        <taxon>Cyanobacteriota</taxon>
        <taxon>Cyanophyceae</taxon>
        <taxon>Nostocales</taxon>
        <taxon>Calotrichaceae</taxon>
        <taxon>Calothrix</taxon>
    </lineage>
</organism>
<evidence type="ECO:0000313" key="2">
    <source>
        <dbReference type="EMBL" id="BAY84203.1"/>
    </source>
</evidence>
<dbReference type="EMBL" id="AP018227">
    <property type="protein sequence ID" value="BAY84203.1"/>
    <property type="molecule type" value="Genomic_DNA"/>
</dbReference>
<sequence length="186" mass="21432">MVISVDHRRMSRDFDRLKKQLETLKIDSAKVGYDTDGSVFRKSNHVTLTGIFRAKGNEASVVYMIGFEEIGKNTNLIVQERNQAFTAMTRARGWCILTGIGNRARTSFKEVNNILASYQEVTFTVPEPETIQRNLDNLEYEKRRNRIKKAKELFNNLEKLLAEIDDPELRNKMSEKLKGNTKETGE</sequence>
<dbReference type="InterPro" id="IPR027417">
    <property type="entry name" value="P-loop_NTPase"/>
</dbReference>
<dbReference type="AlphaFoldDB" id="A0A1Z4LSH3"/>
<feature type="domain" description="UvrD-like helicase C-terminal" evidence="1">
    <location>
        <begin position="45"/>
        <end position="97"/>
    </location>
</feature>
<dbReference type="Gene3D" id="3.40.50.300">
    <property type="entry name" value="P-loop containing nucleotide triphosphate hydrolases"/>
    <property type="match status" value="1"/>
</dbReference>
<proteinExistence type="predicted"/>
<reference evidence="2 3" key="1">
    <citation type="submission" date="2017-06" db="EMBL/GenBank/DDBJ databases">
        <title>Genome sequencing of cyanobaciteial culture collection at National Institute for Environmental Studies (NIES).</title>
        <authorList>
            <person name="Hirose Y."/>
            <person name="Shimura Y."/>
            <person name="Fujisawa T."/>
            <person name="Nakamura Y."/>
            <person name="Kawachi M."/>
        </authorList>
    </citation>
    <scope>NUCLEOTIDE SEQUENCE [LARGE SCALE GENOMIC DNA]</scope>
    <source>
        <strain evidence="2 3">NIES-267</strain>
    </source>
</reference>
<gene>
    <name evidence="2" type="ORF">NIES267_36990</name>
</gene>
<evidence type="ECO:0000313" key="3">
    <source>
        <dbReference type="Proteomes" id="UP000218418"/>
    </source>
</evidence>